<dbReference type="STRING" id="697329.Rumal_1972"/>
<dbReference type="Gene3D" id="2.60.40.10">
    <property type="entry name" value="Immunoglobulins"/>
    <property type="match status" value="1"/>
</dbReference>
<organism evidence="3 4">
    <name type="scientific">Ruminococcus albus (strain ATCC 27210 / DSM 20455 / JCM 14654 / NCDO 2250 / 7)</name>
    <dbReference type="NCBI Taxonomy" id="697329"/>
    <lineage>
        <taxon>Bacteria</taxon>
        <taxon>Bacillati</taxon>
        <taxon>Bacillota</taxon>
        <taxon>Clostridia</taxon>
        <taxon>Eubacteriales</taxon>
        <taxon>Oscillospiraceae</taxon>
        <taxon>Ruminococcus</taxon>
    </lineage>
</organism>
<protein>
    <recommendedName>
        <fullName evidence="2">Amylopullulanase X25 domain-containing protein</fullName>
    </recommendedName>
</protein>
<feature type="signal peptide" evidence="1">
    <location>
        <begin position="1"/>
        <end position="20"/>
    </location>
</feature>
<keyword evidence="1" id="KW-0732">Signal</keyword>
<dbReference type="InterPro" id="IPR013783">
    <property type="entry name" value="Ig-like_fold"/>
</dbReference>
<dbReference type="AlphaFoldDB" id="E6UAP3"/>
<dbReference type="EMBL" id="CP002403">
    <property type="protein sequence ID" value="ADU22465.1"/>
    <property type="molecule type" value="Genomic_DNA"/>
</dbReference>
<dbReference type="HOGENOM" id="CLU_334600_0_0_9"/>
<dbReference type="Pfam" id="PF22058">
    <property type="entry name" value="X25_BaPul_like"/>
    <property type="match status" value="1"/>
</dbReference>
<gene>
    <name evidence="3" type="ordered locus">Rumal_1972</name>
</gene>
<evidence type="ECO:0000256" key="1">
    <source>
        <dbReference type="SAM" id="SignalP"/>
    </source>
</evidence>
<proteinExistence type="predicted"/>
<dbReference type="Proteomes" id="UP000006919">
    <property type="component" value="Chromosome"/>
</dbReference>
<evidence type="ECO:0000313" key="3">
    <source>
        <dbReference type="EMBL" id="ADU22465.1"/>
    </source>
</evidence>
<sequence precursor="true">MKIKKLVAVFSAAAVMTTSAGGLPLGNFKLLDNVVTASAGPPDTTGGNGINPGTIIIHAPDLYIAGNGSTERGSWVNGENWNAGADSNKMSYDNDSGIYSISYENVPAGEGYEFKFTQDGSWEVSYGYSTTTDIALNEWHQIGTSAGEDSNISFNLEEDSDLTIKYDLNTTKFRVFATAVHVHSWNYTADGNTITASCTNGCDITEGLTMTISAPTSLEYDGNPKEATLSTNYNTTAFPDTYTIEYYSGTTKLSGAPTNKGSYTAKVTAGNATASVEFTITKTVPYISYTYNDNGITASSEQQCQTYTSVTSSTTTWNNGWYVVDSNVTISGRVTANGNNVNLILCNGCTLNVTKGIRVESGKKLTIYAQSEKTNTMGVLKAKDVVDTSENAGIGGNNGKAAGTIIINGGKIYTRGSKNTSNNGAGAGIGGGHNGAGGTVYINGGYVSIPQVKAVAGIGGGSQASGGKIVINGGTVSAGSYAGAAIGCGWNSSGATVYINGGTVTGNTYTSGWGIGGKNSSVRITGGTISASATDTGYALGGTGAKVTITGGIVTAYSKSKNAIEQTITFGNNMVAVSGKENDFSKSLPCFDYPSKKGKYVKVWEHTHSLSYECVENHFAVKCANDNCNLINGELGLTLYADDKIYDGTAYDLQHSDCDSFAHTFADEFKLLTGNTVSIGKIELYKDDSKISAAINAGSYTAKQNITVGSTTYTVVKDFNIISTDPAYTVTIPATVDLGGAPATVSIDSMENIPTGKSVRVTIEGDTDGNFTVEQADDKLSYTITGTRPSHLNAEPDDTTQLDVKDSDEILHVDGADDTGNPRYIELKFNEPEQEPKYAGDYTGTVTFNVSLS</sequence>
<reference evidence="3 4" key="1">
    <citation type="journal article" date="2011" name="J. Bacteriol.">
        <title>Complete genome of the cellulolytic ruminal bacterium Ruminococcus albus 7.</title>
        <authorList>
            <person name="Suen G."/>
            <person name="Stevenson D.M."/>
            <person name="Bruce D.C."/>
            <person name="Chertkov O."/>
            <person name="Copeland A."/>
            <person name="Cheng J.F."/>
            <person name="Detter C."/>
            <person name="Detter J.C."/>
            <person name="Goodwin L.A."/>
            <person name="Han C.S."/>
            <person name="Hauser L.J."/>
            <person name="Ivanova N.N."/>
            <person name="Kyrpides N.C."/>
            <person name="Land M.L."/>
            <person name="Lapidus A."/>
            <person name="Lucas S."/>
            <person name="Ovchinnikova G."/>
            <person name="Pitluck S."/>
            <person name="Tapia R."/>
            <person name="Woyke T."/>
            <person name="Boyum J."/>
            <person name="Mead D."/>
            <person name="Weimer P.J."/>
        </authorList>
    </citation>
    <scope>NUCLEOTIDE SEQUENCE [LARGE SCALE GENOMIC DNA]</scope>
    <source>
        <strain evidence="4">ATCC 27210 / DSM 20455 / JCM 14654 / NCDO 2250 / 7</strain>
    </source>
</reference>
<dbReference type="RefSeq" id="WP_013498627.1">
    <property type="nucleotide sequence ID" value="NC_014833.1"/>
</dbReference>
<feature type="domain" description="Amylopullulanase X25" evidence="2">
    <location>
        <begin position="78"/>
        <end position="172"/>
    </location>
</feature>
<feature type="chain" id="PRO_5038566202" description="Amylopullulanase X25 domain-containing protein" evidence="1">
    <location>
        <begin position="21"/>
        <end position="853"/>
    </location>
</feature>
<evidence type="ECO:0000259" key="2">
    <source>
        <dbReference type="Pfam" id="PF22058"/>
    </source>
</evidence>
<evidence type="ECO:0000313" key="4">
    <source>
        <dbReference type="Proteomes" id="UP000006919"/>
    </source>
</evidence>
<accession>E6UAP3</accession>
<name>E6UAP3_RUMA7</name>
<dbReference type="KEGG" id="ral:Rumal_1972"/>
<dbReference type="InterPro" id="IPR054409">
    <property type="entry name" value="X25_BaPul-like"/>
</dbReference>
<dbReference type="eggNOG" id="COG5263">
    <property type="taxonomic scope" value="Bacteria"/>
</dbReference>
<dbReference type="OrthoDB" id="57050at2"/>